<organism evidence="2">
    <name type="scientific">Thermohahella caldifontis</name>
    <dbReference type="NCBI Taxonomy" id="3142973"/>
    <lineage>
        <taxon>Bacteria</taxon>
        <taxon>Pseudomonadati</taxon>
        <taxon>Pseudomonadota</taxon>
        <taxon>Gammaproteobacteria</taxon>
        <taxon>Oceanospirillales</taxon>
        <taxon>Hahellaceae</taxon>
        <taxon>Thermohahella</taxon>
    </lineage>
</organism>
<evidence type="ECO:0000256" key="1">
    <source>
        <dbReference type="SAM" id="Phobius"/>
    </source>
</evidence>
<sequence>MMFQLPHKFENVAALMNAACQCMVYGIGLHTTMIALCNTDKTRLRCYYSLGFKNRTAFRDWQFPLEGGTLFDRLLSGPSGIWIRPESSPKVWASIPESFRAMMNTDQCFLMSVFVNKKAIALVYADDGTEHPHLTDADYARFKHVCAGISQVLHYFSMRRKRAREQGRKPMSR</sequence>
<evidence type="ECO:0008006" key="3">
    <source>
        <dbReference type="Google" id="ProtNLM"/>
    </source>
</evidence>
<protein>
    <recommendedName>
        <fullName evidence="3">GAF domain-containing protein</fullName>
    </recommendedName>
</protein>
<keyword evidence="1" id="KW-0812">Transmembrane</keyword>
<feature type="transmembrane region" description="Helical" evidence="1">
    <location>
        <begin position="12"/>
        <end position="36"/>
    </location>
</feature>
<dbReference type="RefSeq" id="WP_369602722.1">
    <property type="nucleotide sequence ID" value="NZ_CP154858.1"/>
</dbReference>
<dbReference type="EMBL" id="CP154858">
    <property type="protein sequence ID" value="XDT73741.1"/>
    <property type="molecule type" value="Genomic_DNA"/>
</dbReference>
<name>A0AB39V105_9GAMM</name>
<keyword evidence="1" id="KW-1133">Transmembrane helix</keyword>
<dbReference type="SUPFAM" id="SSF55781">
    <property type="entry name" value="GAF domain-like"/>
    <property type="match status" value="1"/>
</dbReference>
<proteinExistence type="predicted"/>
<reference evidence="2" key="1">
    <citation type="submission" date="2024-05" db="EMBL/GenBank/DDBJ databases">
        <title>Genome sequencing of novel strain.</title>
        <authorList>
            <person name="Ganbat D."/>
            <person name="Ganbat S."/>
            <person name="Lee S.-J."/>
        </authorList>
    </citation>
    <scope>NUCLEOTIDE SEQUENCE</scope>
    <source>
        <strain evidence="2">SMD15-11</strain>
    </source>
</reference>
<dbReference type="KEGG" id="tcd:AAIA72_07175"/>
<keyword evidence="1" id="KW-0472">Membrane</keyword>
<gene>
    <name evidence="2" type="ORF">AAIA72_07175</name>
</gene>
<accession>A0AB39V105</accession>
<dbReference type="AlphaFoldDB" id="A0AB39V105"/>
<evidence type="ECO:0000313" key="2">
    <source>
        <dbReference type="EMBL" id="XDT73741.1"/>
    </source>
</evidence>